<gene>
    <name evidence="1" type="ORF">SAMN06265355_12835</name>
</gene>
<dbReference type="EMBL" id="FZNP01000028">
    <property type="protein sequence ID" value="SNS76076.1"/>
    <property type="molecule type" value="Genomic_DNA"/>
</dbReference>
<evidence type="ECO:0000313" key="1">
    <source>
        <dbReference type="EMBL" id="SNS76076.1"/>
    </source>
</evidence>
<evidence type="ECO:0000313" key="2">
    <source>
        <dbReference type="Proteomes" id="UP000198420"/>
    </source>
</evidence>
<accession>A0A239H3P9</accession>
<protein>
    <submittedName>
        <fullName evidence="1">Uncharacterized protein</fullName>
    </submittedName>
</protein>
<keyword evidence="2" id="KW-1185">Reference proteome</keyword>
<sequence>MTHERQHQDVRQSWFTELLNSALNDLAHAERVITAYAAQSPDGFIAWGMAEGEAVQAHQALRQAPSLRTKLPADHTGQNATADALFDLARKTSQSLVRAAELASDPDDKMACLQAALHAGRLRDALR</sequence>
<organism evidence="1 2">
    <name type="scientific">Actinomadura mexicana</name>
    <dbReference type="NCBI Taxonomy" id="134959"/>
    <lineage>
        <taxon>Bacteria</taxon>
        <taxon>Bacillati</taxon>
        <taxon>Actinomycetota</taxon>
        <taxon>Actinomycetes</taxon>
        <taxon>Streptosporangiales</taxon>
        <taxon>Thermomonosporaceae</taxon>
        <taxon>Actinomadura</taxon>
    </lineage>
</organism>
<name>A0A239H3P9_9ACTN</name>
<dbReference type="RefSeq" id="WP_089316837.1">
    <property type="nucleotide sequence ID" value="NZ_FZNP01000028.1"/>
</dbReference>
<proteinExistence type="predicted"/>
<dbReference type="Proteomes" id="UP000198420">
    <property type="component" value="Unassembled WGS sequence"/>
</dbReference>
<dbReference type="OrthoDB" id="3476912at2"/>
<reference evidence="2" key="1">
    <citation type="submission" date="2017-06" db="EMBL/GenBank/DDBJ databases">
        <authorList>
            <person name="Varghese N."/>
            <person name="Submissions S."/>
        </authorList>
    </citation>
    <scope>NUCLEOTIDE SEQUENCE [LARGE SCALE GENOMIC DNA]</scope>
    <source>
        <strain evidence="2">DSM 44485</strain>
    </source>
</reference>
<dbReference type="AlphaFoldDB" id="A0A239H3P9"/>